<evidence type="ECO:0000256" key="1">
    <source>
        <dbReference type="SAM" id="Phobius"/>
    </source>
</evidence>
<dbReference type="STRING" id="641691.SAMN05421636_107215"/>
<feature type="transmembrane region" description="Helical" evidence="1">
    <location>
        <begin position="110"/>
        <end position="131"/>
    </location>
</feature>
<dbReference type="RefSeq" id="WP_091870625.1">
    <property type="nucleotide sequence ID" value="NZ_FNAO01000007.1"/>
</dbReference>
<dbReference type="Proteomes" id="UP000199109">
    <property type="component" value="Unassembled WGS sequence"/>
</dbReference>
<sequence>MVTSYFSRFISLDALIPFMVILLLAFIGLHLIKSKTPGFRKQQKKFYYYLLIHLVVMVVIAAIVYNLRQSTVMLRYLTLLGCAFILGAIHVYFYRIAFTKFDTNNSFQELQFAFITSLALFIPIIMIGSYYDDLEFLPYYFVMAAAFVIPTCFYVLFNYSVSIPVKLYSKWYYPLEKKYDSPKHYELNNMIVLNFMFHKNAREEHMTRFKAKAPKDMDFGRLFFLFINDYNGKKATSKIELTEDSGNPHGWYFYLKPKWYGSSKHIDSGLSVEKNNLEDGDVVVCQRI</sequence>
<name>A0A1G7FPH4_9FLAO</name>
<accession>A0A1G7FPH4</accession>
<evidence type="ECO:0000313" key="3">
    <source>
        <dbReference type="Proteomes" id="UP000199109"/>
    </source>
</evidence>
<feature type="transmembrane region" description="Helical" evidence="1">
    <location>
        <begin position="14"/>
        <end position="34"/>
    </location>
</feature>
<feature type="transmembrane region" description="Helical" evidence="1">
    <location>
        <begin position="73"/>
        <end position="98"/>
    </location>
</feature>
<dbReference type="OrthoDB" id="1024052at2"/>
<feature type="transmembrane region" description="Helical" evidence="1">
    <location>
        <begin position="137"/>
        <end position="157"/>
    </location>
</feature>
<dbReference type="AlphaFoldDB" id="A0A1G7FPH4"/>
<proteinExistence type="predicted"/>
<feature type="transmembrane region" description="Helical" evidence="1">
    <location>
        <begin position="46"/>
        <end position="67"/>
    </location>
</feature>
<dbReference type="InterPro" id="IPR035177">
    <property type="entry name" value="TssN"/>
</dbReference>
<dbReference type="Pfam" id="PF17555">
    <property type="entry name" value="TssN"/>
    <property type="match status" value="1"/>
</dbReference>
<keyword evidence="1" id="KW-0472">Membrane</keyword>
<keyword evidence="3" id="KW-1185">Reference proteome</keyword>
<keyword evidence="1" id="KW-0812">Transmembrane</keyword>
<dbReference type="EMBL" id="FNAO01000007">
    <property type="protein sequence ID" value="SDE77718.1"/>
    <property type="molecule type" value="Genomic_DNA"/>
</dbReference>
<protein>
    <submittedName>
        <fullName evidence="2">Uncharacterized protein</fullName>
    </submittedName>
</protein>
<reference evidence="2 3" key="1">
    <citation type="submission" date="2016-10" db="EMBL/GenBank/DDBJ databases">
        <authorList>
            <person name="de Groot N.N."/>
        </authorList>
    </citation>
    <scope>NUCLEOTIDE SEQUENCE [LARGE SCALE GENOMIC DNA]</scope>
    <source>
        <strain evidence="2 3">DSM 23421</strain>
    </source>
</reference>
<keyword evidence="1" id="KW-1133">Transmembrane helix</keyword>
<evidence type="ECO:0000313" key="2">
    <source>
        <dbReference type="EMBL" id="SDE77718.1"/>
    </source>
</evidence>
<organism evidence="2 3">
    <name type="scientific">Pricia antarctica</name>
    <dbReference type="NCBI Taxonomy" id="641691"/>
    <lineage>
        <taxon>Bacteria</taxon>
        <taxon>Pseudomonadati</taxon>
        <taxon>Bacteroidota</taxon>
        <taxon>Flavobacteriia</taxon>
        <taxon>Flavobacteriales</taxon>
        <taxon>Flavobacteriaceae</taxon>
        <taxon>Pricia</taxon>
    </lineage>
</organism>
<gene>
    <name evidence="2" type="ORF">SAMN05421636_107215</name>
</gene>